<dbReference type="GO" id="GO:0010309">
    <property type="term" value="F:acireductone dioxygenase [iron(II)-requiring] activity"/>
    <property type="evidence" value="ECO:0007669"/>
    <property type="project" value="UniProtKB-EC"/>
</dbReference>
<name>A0A6J6PW22_9ZZZZ</name>
<dbReference type="EMBL" id="CAEZXX010000035">
    <property type="protein sequence ID" value="CAB4702622.1"/>
    <property type="molecule type" value="Genomic_DNA"/>
</dbReference>
<evidence type="ECO:0000313" key="13">
    <source>
        <dbReference type="EMBL" id="CAB5068636.1"/>
    </source>
</evidence>
<evidence type="ECO:0000256" key="9">
    <source>
        <dbReference type="ARBA" id="ARBA00023167"/>
    </source>
</evidence>
<accession>A0A6J6PW22</accession>
<dbReference type="EC" id="1.13.11.54" evidence="10"/>
<dbReference type="InterPro" id="IPR004313">
    <property type="entry name" value="ARD"/>
</dbReference>
<evidence type="ECO:0000256" key="1">
    <source>
        <dbReference type="ARBA" id="ARBA00000428"/>
    </source>
</evidence>
<dbReference type="EMBL" id="CAFBQP010000151">
    <property type="protein sequence ID" value="CAB5068636.1"/>
    <property type="molecule type" value="Genomic_DNA"/>
</dbReference>
<keyword evidence="5" id="KW-0479">Metal-binding</keyword>
<sequence length="192" mass="20610">MTKLVVCPEANPSLPSLVTTDPTVIAAHLAGIGVAFEQWITAGPLPDSADQNAVLAAYADGVARIRAKGFDTVDVARLAGDLDDPAFLAKAAEARAKFLSEHTHADDEIRFFVEGSGAFYLRVDGSVHMIVCEAGDYLFVPKNTRHWFDMGTRPRFAAIRFFAIPEGWVGEFTGDPIASSFASYDELVSAGS</sequence>
<evidence type="ECO:0000256" key="8">
    <source>
        <dbReference type="ARBA" id="ARBA00023004"/>
    </source>
</evidence>
<reference evidence="11" key="1">
    <citation type="submission" date="2020-05" db="EMBL/GenBank/DDBJ databases">
        <authorList>
            <person name="Chiriac C."/>
            <person name="Salcher M."/>
            <person name="Ghai R."/>
            <person name="Kavagutti S V."/>
        </authorList>
    </citation>
    <scope>NUCLEOTIDE SEQUENCE</scope>
</reference>
<evidence type="ECO:0000256" key="2">
    <source>
        <dbReference type="ARBA" id="ARBA00001954"/>
    </source>
</evidence>
<dbReference type="GO" id="GO:0016151">
    <property type="term" value="F:nickel cation binding"/>
    <property type="evidence" value="ECO:0007669"/>
    <property type="project" value="InterPro"/>
</dbReference>
<dbReference type="AlphaFoldDB" id="A0A6J6PW22"/>
<dbReference type="Pfam" id="PF03079">
    <property type="entry name" value="ARD"/>
    <property type="match status" value="1"/>
</dbReference>
<evidence type="ECO:0000313" key="11">
    <source>
        <dbReference type="EMBL" id="CAB4702622.1"/>
    </source>
</evidence>
<gene>
    <name evidence="11" type="ORF">UFOPK2602_00675</name>
    <name evidence="12" type="ORF">UFOPK2806_02674</name>
    <name evidence="13" type="ORF">UFOPK4306_02461</name>
</gene>
<evidence type="ECO:0000256" key="7">
    <source>
        <dbReference type="ARBA" id="ARBA00023002"/>
    </source>
</evidence>
<organism evidence="11">
    <name type="scientific">freshwater metagenome</name>
    <dbReference type="NCBI Taxonomy" id="449393"/>
    <lineage>
        <taxon>unclassified sequences</taxon>
        <taxon>metagenomes</taxon>
        <taxon>ecological metagenomes</taxon>
    </lineage>
</organism>
<dbReference type="InterPro" id="IPR014710">
    <property type="entry name" value="RmlC-like_jellyroll"/>
</dbReference>
<keyword evidence="7" id="KW-0560">Oxidoreductase</keyword>
<dbReference type="PANTHER" id="PTHR23418:SF0">
    <property type="entry name" value="ACIREDUCTONE DIOXYGENASE"/>
    <property type="match status" value="1"/>
</dbReference>
<keyword evidence="4" id="KW-0028">Amino-acid biosynthesis</keyword>
<dbReference type="InterPro" id="IPR011051">
    <property type="entry name" value="RmlC_Cupin_sf"/>
</dbReference>
<dbReference type="PANTHER" id="PTHR23418">
    <property type="entry name" value="ACIREDUCTONE DIOXYGENASE"/>
    <property type="match status" value="1"/>
</dbReference>
<evidence type="ECO:0000256" key="10">
    <source>
        <dbReference type="ARBA" id="ARBA00039005"/>
    </source>
</evidence>
<dbReference type="HAMAP" id="MF_01682">
    <property type="entry name" value="Salvage_MtnD"/>
    <property type="match status" value="1"/>
</dbReference>
<comment type="cofactor">
    <cofactor evidence="2">
        <name>Fe(2+)</name>
        <dbReference type="ChEBI" id="CHEBI:29033"/>
    </cofactor>
</comment>
<comment type="catalytic activity">
    <reaction evidence="1">
        <text>1,2-dihydroxy-5-(methylsulfanyl)pent-1-en-3-one + O2 = 4-methylsulfanyl-2-oxobutanoate + formate + 2 H(+)</text>
        <dbReference type="Rhea" id="RHEA:24504"/>
        <dbReference type="ChEBI" id="CHEBI:15378"/>
        <dbReference type="ChEBI" id="CHEBI:15379"/>
        <dbReference type="ChEBI" id="CHEBI:15740"/>
        <dbReference type="ChEBI" id="CHEBI:16723"/>
        <dbReference type="ChEBI" id="CHEBI:49252"/>
        <dbReference type="EC" id="1.13.11.54"/>
    </reaction>
</comment>
<keyword evidence="3" id="KW-0533">Nickel</keyword>
<dbReference type="EMBL" id="CAEZYY010000079">
    <property type="protein sequence ID" value="CAB4775355.1"/>
    <property type="molecule type" value="Genomic_DNA"/>
</dbReference>
<protein>
    <recommendedName>
        <fullName evidence="10">acireductone dioxygenase (Fe(2+)-requiring)</fullName>
        <ecNumber evidence="10">1.13.11.54</ecNumber>
    </recommendedName>
</protein>
<dbReference type="GO" id="GO:0005506">
    <property type="term" value="F:iron ion binding"/>
    <property type="evidence" value="ECO:0007669"/>
    <property type="project" value="InterPro"/>
</dbReference>
<dbReference type="GO" id="GO:0010308">
    <property type="term" value="F:acireductone dioxygenase (Ni2+-requiring) activity"/>
    <property type="evidence" value="ECO:0007669"/>
    <property type="project" value="InterPro"/>
</dbReference>
<keyword evidence="8" id="KW-0408">Iron</keyword>
<dbReference type="SUPFAM" id="SSF51182">
    <property type="entry name" value="RmlC-like cupins"/>
    <property type="match status" value="1"/>
</dbReference>
<dbReference type="InterPro" id="IPR023956">
    <property type="entry name" value="ARD_bac"/>
</dbReference>
<evidence type="ECO:0000256" key="5">
    <source>
        <dbReference type="ARBA" id="ARBA00022723"/>
    </source>
</evidence>
<dbReference type="GO" id="GO:0019284">
    <property type="term" value="P:L-methionine salvage from S-adenosylmethionine"/>
    <property type="evidence" value="ECO:0007669"/>
    <property type="project" value="InterPro"/>
</dbReference>
<evidence type="ECO:0000256" key="4">
    <source>
        <dbReference type="ARBA" id="ARBA00022605"/>
    </source>
</evidence>
<dbReference type="CDD" id="cd02232">
    <property type="entry name" value="cupin_ARD"/>
    <property type="match status" value="1"/>
</dbReference>
<proteinExistence type="inferred from homology"/>
<evidence type="ECO:0000256" key="3">
    <source>
        <dbReference type="ARBA" id="ARBA00022596"/>
    </source>
</evidence>
<keyword evidence="9" id="KW-0486">Methionine biosynthesis</keyword>
<dbReference type="Gene3D" id="2.60.120.10">
    <property type="entry name" value="Jelly Rolls"/>
    <property type="match status" value="1"/>
</dbReference>
<evidence type="ECO:0000313" key="12">
    <source>
        <dbReference type="EMBL" id="CAB4775355.1"/>
    </source>
</evidence>
<evidence type="ECO:0000256" key="6">
    <source>
        <dbReference type="ARBA" id="ARBA00022964"/>
    </source>
</evidence>
<keyword evidence="6" id="KW-0223">Dioxygenase</keyword>